<dbReference type="SUPFAM" id="SSF57701">
    <property type="entry name" value="Zn2/Cys6 DNA-binding domain"/>
    <property type="match status" value="1"/>
</dbReference>
<keyword evidence="3" id="KW-0862">Zinc</keyword>
<feature type="domain" description="Zn(2)-C6 fungal-type" evidence="9">
    <location>
        <begin position="26"/>
        <end position="60"/>
    </location>
</feature>
<keyword evidence="11" id="KW-1185">Reference proteome</keyword>
<feature type="compositionally biased region" description="Polar residues" evidence="8">
    <location>
        <begin position="115"/>
        <end position="127"/>
    </location>
</feature>
<accession>A0A0D2AVH9</accession>
<evidence type="ECO:0000256" key="4">
    <source>
        <dbReference type="ARBA" id="ARBA00023015"/>
    </source>
</evidence>
<evidence type="ECO:0000256" key="3">
    <source>
        <dbReference type="ARBA" id="ARBA00022833"/>
    </source>
</evidence>
<evidence type="ECO:0000256" key="6">
    <source>
        <dbReference type="ARBA" id="ARBA00023163"/>
    </source>
</evidence>
<dbReference type="HOGENOM" id="CLU_1147088_0_0_1"/>
<dbReference type="Proteomes" id="UP000054466">
    <property type="component" value="Unassembled WGS sequence"/>
</dbReference>
<keyword evidence="5" id="KW-0238">DNA-binding</keyword>
<protein>
    <recommendedName>
        <fullName evidence="9">Zn(2)-C6 fungal-type domain-containing protein</fullName>
    </recommendedName>
</protein>
<evidence type="ECO:0000256" key="2">
    <source>
        <dbReference type="ARBA" id="ARBA00022723"/>
    </source>
</evidence>
<dbReference type="EMBL" id="KN847042">
    <property type="protein sequence ID" value="KIW29282.1"/>
    <property type="molecule type" value="Genomic_DNA"/>
</dbReference>
<dbReference type="InterPro" id="IPR051615">
    <property type="entry name" value="Transcr_Regulatory_Elem"/>
</dbReference>
<dbReference type="PANTHER" id="PTHR31313:SF81">
    <property type="entry name" value="TY1 ENHANCER ACTIVATOR"/>
    <property type="match status" value="1"/>
</dbReference>
<evidence type="ECO:0000256" key="5">
    <source>
        <dbReference type="ARBA" id="ARBA00023125"/>
    </source>
</evidence>
<evidence type="ECO:0000256" key="7">
    <source>
        <dbReference type="ARBA" id="ARBA00023242"/>
    </source>
</evidence>
<dbReference type="AlphaFoldDB" id="A0A0D2AVH9"/>
<keyword evidence="4" id="KW-0805">Transcription regulation</keyword>
<feature type="region of interest" description="Disordered" evidence="8">
    <location>
        <begin position="231"/>
        <end position="251"/>
    </location>
</feature>
<proteinExistence type="predicted"/>
<name>A0A0D2AVH9_9EURO</name>
<feature type="compositionally biased region" description="Low complexity" evidence="8">
    <location>
        <begin position="82"/>
        <end position="100"/>
    </location>
</feature>
<dbReference type="GO" id="GO:0000981">
    <property type="term" value="F:DNA-binding transcription factor activity, RNA polymerase II-specific"/>
    <property type="evidence" value="ECO:0007669"/>
    <property type="project" value="InterPro"/>
</dbReference>
<evidence type="ECO:0000256" key="1">
    <source>
        <dbReference type="ARBA" id="ARBA00004123"/>
    </source>
</evidence>
<dbReference type="GeneID" id="27344301"/>
<keyword evidence="6" id="KW-0804">Transcription</keyword>
<dbReference type="InterPro" id="IPR036864">
    <property type="entry name" value="Zn2-C6_fun-type_DNA-bd_sf"/>
</dbReference>
<evidence type="ECO:0000313" key="11">
    <source>
        <dbReference type="Proteomes" id="UP000054466"/>
    </source>
</evidence>
<keyword evidence="2" id="KW-0479">Metal-binding</keyword>
<dbReference type="PROSITE" id="PS50048">
    <property type="entry name" value="ZN2_CY6_FUNGAL_2"/>
    <property type="match status" value="1"/>
</dbReference>
<dbReference type="GO" id="GO:0005634">
    <property type="term" value="C:nucleus"/>
    <property type="evidence" value="ECO:0007669"/>
    <property type="project" value="UniProtKB-SubCell"/>
</dbReference>
<dbReference type="VEuPathDB" id="FungiDB:PV07_05107"/>
<evidence type="ECO:0000256" key="8">
    <source>
        <dbReference type="SAM" id="MobiDB-lite"/>
    </source>
</evidence>
<feature type="region of interest" description="Disordered" evidence="8">
    <location>
        <begin position="71"/>
        <end position="127"/>
    </location>
</feature>
<dbReference type="PANTHER" id="PTHR31313">
    <property type="entry name" value="TY1 ENHANCER ACTIVATOR"/>
    <property type="match status" value="1"/>
</dbReference>
<dbReference type="CDD" id="cd00067">
    <property type="entry name" value="GAL4"/>
    <property type="match status" value="1"/>
</dbReference>
<dbReference type="Gene3D" id="4.10.240.10">
    <property type="entry name" value="Zn(2)-C6 fungal-type DNA-binding domain"/>
    <property type="match status" value="1"/>
</dbReference>
<reference evidence="10 11" key="1">
    <citation type="submission" date="2015-01" db="EMBL/GenBank/DDBJ databases">
        <title>The Genome Sequence of Cladophialophora immunda CBS83496.</title>
        <authorList>
            <consortium name="The Broad Institute Genomics Platform"/>
            <person name="Cuomo C."/>
            <person name="de Hoog S."/>
            <person name="Gorbushina A."/>
            <person name="Stielow B."/>
            <person name="Teixiera M."/>
            <person name="Abouelleil A."/>
            <person name="Chapman S.B."/>
            <person name="Priest M."/>
            <person name="Young S.K."/>
            <person name="Wortman J."/>
            <person name="Nusbaum C."/>
            <person name="Birren B."/>
        </authorList>
    </citation>
    <scope>NUCLEOTIDE SEQUENCE [LARGE SCALE GENOMIC DNA]</scope>
    <source>
        <strain evidence="10 11">CBS 83496</strain>
    </source>
</reference>
<dbReference type="InterPro" id="IPR001138">
    <property type="entry name" value="Zn2Cys6_DnaBD"/>
</dbReference>
<dbReference type="GO" id="GO:0008270">
    <property type="term" value="F:zinc ion binding"/>
    <property type="evidence" value="ECO:0007669"/>
    <property type="project" value="InterPro"/>
</dbReference>
<dbReference type="RefSeq" id="XP_016249498.1">
    <property type="nucleotide sequence ID" value="XM_016391979.1"/>
</dbReference>
<gene>
    <name evidence="10" type="ORF">PV07_05107</name>
</gene>
<organism evidence="10 11">
    <name type="scientific">Cladophialophora immunda</name>
    <dbReference type="NCBI Taxonomy" id="569365"/>
    <lineage>
        <taxon>Eukaryota</taxon>
        <taxon>Fungi</taxon>
        <taxon>Dikarya</taxon>
        <taxon>Ascomycota</taxon>
        <taxon>Pezizomycotina</taxon>
        <taxon>Eurotiomycetes</taxon>
        <taxon>Chaetothyriomycetidae</taxon>
        <taxon>Chaetothyriales</taxon>
        <taxon>Herpotrichiellaceae</taxon>
        <taxon>Cladophialophora</taxon>
    </lineage>
</organism>
<dbReference type="OrthoDB" id="4150019at2759"/>
<dbReference type="GO" id="GO:0003677">
    <property type="term" value="F:DNA binding"/>
    <property type="evidence" value="ECO:0007669"/>
    <property type="project" value="UniProtKB-KW"/>
</dbReference>
<evidence type="ECO:0000313" key="10">
    <source>
        <dbReference type="EMBL" id="KIW29282.1"/>
    </source>
</evidence>
<sequence>MPSYSRPRQPPASRGSKLGYYRASIACVGCRKSKTRCLLTPKREQDSCLNCRRKNQPCAFLTVDKKPPDWLWSKRRRQATGSESESQSQSNSSQLSVSVSPTHSDMNQDCAWGDNTETPVLQSNQQPNSAWDVDVDFRSFSFETLLPANLEGHVDPDGCISGNAEWFVSPEPMGMLPGADLPCPQYSYSSPSLDPGLEWDVNTMPLGDPNWYNQYLLQNGQLHPPFDPAAVPLSTPYDHHGHHSQVTSEGT</sequence>
<evidence type="ECO:0000259" key="9">
    <source>
        <dbReference type="PROSITE" id="PS50048"/>
    </source>
</evidence>
<keyword evidence="7" id="KW-0539">Nucleus</keyword>
<comment type="subcellular location">
    <subcellularLocation>
        <location evidence="1">Nucleus</location>
    </subcellularLocation>
</comment>
<dbReference type="PROSITE" id="PS00463">
    <property type="entry name" value="ZN2_CY6_FUNGAL_1"/>
    <property type="match status" value="1"/>
</dbReference>